<reference evidence="1" key="1">
    <citation type="submission" date="2018-05" db="EMBL/GenBank/DDBJ databases">
        <authorList>
            <person name="Lanie J.A."/>
            <person name="Ng W.-L."/>
            <person name="Kazmierczak K.M."/>
            <person name="Andrzejewski T.M."/>
            <person name="Davidsen T.M."/>
            <person name="Wayne K.J."/>
            <person name="Tettelin H."/>
            <person name="Glass J.I."/>
            <person name="Rusch D."/>
            <person name="Podicherti R."/>
            <person name="Tsui H.-C.T."/>
            <person name="Winkler M.E."/>
        </authorList>
    </citation>
    <scope>NUCLEOTIDE SEQUENCE</scope>
</reference>
<dbReference type="AlphaFoldDB" id="A0A382XLS7"/>
<evidence type="ECO:0000313" key="1">
    <source>
        <dbReference type="EMBL" id="SVD71804.1"/>
    </source>
</evidence>
<organism evidence="1">
    <name type="scientific">marine metagenome</name>
    <dbReference type="NCBI Taxonomy" id="408172"/>
    <lineage>
        <taxon>unclassified sequences</taxon>
        <taxon>metagenomes</taxon>
        <taxon>ecological metagenomes</taxon>
    </lineage>
</organism>
<protein>
    <submittedName>
        <fullName evidence="1">Uncharacterized protein</fullName>
    </submittedName>
</protein>
<proteinExistence type="predicted"/>
<name>A0A382XLS7_9ZZZZ</name>
<feature type="non-terminal residue" evidence="1">
    <location>
        <position position="67"/>
    </location>
</feature>
<accession>A0A382XLS7</accession>
<dbReference type="EMBL" id="UINC01168664">
    <property type="protein sequence ID" value="SVD71804.1"/>
    <property type="molecule type" value="Genomic_DNA"/>
</dbReference>
<sequence>MVANTRHLDNEEDLHDFCDACRDRITSWPATRWVHDDFTDMAEEEFPQIMNDIDNIEKEFYKTGKFV</sequence>
<gene>
    <name evidence="1" type="ORF">METZ01_LOCUS424658</name>
</gene>